<dbReference type="SMART" id="SM00020">
    <property type="entry name" value="Tryp_SPc"/>
    <property type="match status" value="1"/>
</dbReference>
<dbReference type="PROSITE" id="PS00134">
    <property type="entry name" value="TRYPSIN_HIS"/>
    <property type="match status" value="1"/>
</dbReference>
<feature type="compositionally biased region" description="Basic and acidic residues" evidence="3">
    <location>
        <begin position="517"/>
        <end position="531"/>
    </location>
</feature>
<gene>
    <name evidence="6" type="ORF">ACIA8P_28465</name>
</gene>
<dbReference type="PROSITE" id="PS50240">
    <property type="entry name" value="TRYPSIN_DOM"/>
    <property type="match status" value="1"/>
</dbReference>
<sequence length="541" mass="57253">MRKGTSRRAGAVMTTGVAVTATLMAALPAQAIVGGTESTHAYSFMGSFQPSFPAPPRPDRHGCGVEVLAPRWVLTAGHCAGRNPTGAKVGVPRGWKVRVGSMDTTSGGEVAEVDHYYRLATSADEGGFWGRDLALLHLRTPVRAKPVRIASTTPPDNTPVRIMGWGMTCDDTDNAACFPTRLREADTVVQPISTCPSAASSGELCVGSDDGSVAASNMDSGGPALVRDGGRWAVAGVVSGPDESGKTLYTDVTRHADWLDGIITGTDVPPDDLIPDVEGSVDLSGCAGSVVRAPTSRPQDPALLLTNGHCVQGQRPGPGNAMVDQPADREVPIADRQGYPRTTARAKRLVYATMTGTDIALYRLDKTYARLRTEGAKIFHLTSTPVRAGDPLTMAYTSRRFHCTAETVVTHLREGGYQQDDSIRYTAGEDCAPWHGTSGSALLAPDGTTVVGIHNTHNDAGEQCTDNNPCEVGPDGAVTSVQGRGYGQQVYMITDCLARGSELDLSRQGCTLTGATRRPDDHASHSGDHNRQRLRLSPRQA</sequence>
<feature type="chain" id="PRO_5046598982" evidence="4">
    <location>
        <begin position="32"/>
        <end position="541"/>
    </location>
</feature>
<evidence type="ECO:0000313" key="7">
    <source>
        <dbReference type="Proteomes" id="UP001612415"/>
    </source>
</evidence>
<dbReference type="InterPro" id="IPR043504">
    <property type="entry name" value="Peptidase_S1_PA_chymotrypsin"/>
</dbReference>
<evidence type="ECO:0000256" key="4">
    <source>
        <dbReference type="SAM" id="SignalP"/>
    </source>
</evidence>
<evidence type="ECO:0000256" key="3">
    <source>
        <dbReference type="SAM" id="MobiDB-lite"/>
    </source>
</evidence>
<dbReference type="PANTHER" id="PTHR24276:SF98">
    <property type="entry name" value="FI18310P1-RELATED"/>
    <property type="match status" value="1"/>
</dbReference>
<proteinExistence type="inferred from homology"/>
<feature type="compositionally biased region" description="Basic residues" evidence="3">
    <location>
        <begin position="532"/>
        <end position="541"/>
    </location>
</feature>
<evidence type="ECO:0000313" key="6">
    <source>
        <dbReference type="EMBL" id="MFI5678550.1"/>
    </source>
</evidence>
<dbReference type="InterPro" id="IPR001254">
    <property type="entry name" value="Trypsin_dom"/>
</dbReference>
<keyword evidence="4" id="KW-0732">Signal</keyword>
<name>A0ABW7Y8W9_STRCE</name>
<comment type="caution">
    <text evidence="6">The sequence shown here is derived from an EMBL/GenBank/DDBJ whole genome shotgun (WGS) entry which is preliminary data.</text>
</comment>
<dbReference type="InterPro" id="IPR050430">
    <property type="entry name" value="Peptidase_S1"/>
</dbReference>
<evidence type="ECO:0000256" key="2">
    <source>
        <dbReference type="ARBA" id="ARBA00023157"/>
    </source>
</evidence>
<keyword evidence="6" id="KW-0378">Hydrolase</keyword>
<dbReference type="GO" id="GO:0016787">
    <property type="term" value="F:hydrolase activity"/>
    <property type="evidence" value="ECO:0007669"/>
    <property type="project" value="UniProtKB-KW"/>
</dbReference>
<accession>A0ABW7Y8W9</accession>
<keyword evidence="2" id="KW-1015">Disulfide bond</keyword>
<dbReference type="EMBL" id="JBITDC010000011">
    <property type="protein sequence ID" value="MFI5678550.1"/>
    <property type="molecule type" value="Genomic_DNA"/>
</dbReference>
<dbReference type="Gene3D" id="2.40.10.10">
    <property type="entry name" value="Trypsin-like serine proteases"/>
    <property type="match status" value="1"/>
</dbReference>
<dbReference type="PANTHER" id="PTHR24276">
    <property type="entry name" value="POLYSERASE-RELATED"/>
    <property type="match status" value="1"/>
</dbReference>
<dbReference type="CDD" id="cd00190">
    <property type="entry name" value="Tryp_SPc"/>
    <property type="match status" value="1"/>
</dbReference>
<dbReference type="PRINTS" id="PR00722">
    <property type="entry name" value="CHYMOTRYPSIN"/>
</dbReference>
<reference evidence="6 7" key="1">
    <citation type="submission" date="2024-10" db="EMBL/GenBank/DDBJ databases">
        <title>The Natural Products Discovery Center: Release of the First 8490 Sequenced Strains for Exploring Actinobacteria Biosynthetic Diversity.</title>
        <authorList>
            <person name="Kalkreuter E."/>
            <person name="Kautsar S.A."/>
            <person name="Yang D."/>
            <person name="Bader C.D."/>
            <person name="Teijaro C.N."/>
            <person name="Fluegel L."/>
            <person name="Davis C.M."/>
            <person name="Simpson J.R."/>
            <person name="Lauterbach L."/>
            <person name="Steele A.D."/>
            <person name="Gui C."/>
            <person name="Meng S."/>
            <person name="Li G."/>
            <person name="Viehrig K."/>
            <person name="Ye F."/>
            <person name="Su P."/>
            <person name="Kiefer A.F."/>
            <person name="Nichols A."/>
            <person name="Cepeda A.J."/>
            <person name="Yan W."/>
            <person name="Fan B."/>
            <person name="Jiang Y."/>
            <person name="Adhikari A."/>
            <person name="Zheng C.-J."/>
            <person name="Schuster L."/>
            <person name="Cowan T.M."/>
            <person name="Smanski M.J."/>
            <person name="Chevrette M.G."/>
            <person name="De Carvalho L.P.S."/>
            <person name="Shen B."/>
        </authorList>
    </citation>
    <scope>NUCLEOTIDE SEQUENCE [LARGE SCALE GENOMIC DNA]</scope>
    <source>
        <strain evidence="6 7">NPDC051599</strain>
    </source>
</reference>
<dbReference type="SUPFAM" id="SSF50494">
    <property type="entry name" value="Trypsin-like serine proteases"/>
    <property type="match status" value="2"/>
</dbReference>
<feature type="domain" description="Peptidase S1" evidence="5">
    <location>
        <begin position="32"/>
        <end position="264"/>
    </location>
</feature>
<dbReference type="EC" id="3.4.21.-" evidence="6"/>
<feature type="signal peptide" evidence="4">
    <location>
        <begin position="1"/>
        <end position="31"/>
    </location>
</feature>
<dbReference type="Proteomes" id="UP001612415">
    <property type="component" value="Unassembled WGS sequence"/>
</dbReference>
<dbReference type="Pfam" id="PF00089">
    <property type="entry name" value="Trypsin"/>
    <property type="match status" value="1"/>
</dbReference>
<organism evidence="6 7">
    <name type="scientific">Streptomyces cellulosae</name>
    <dbReference type="NCBI Taxonomy" id="1968"/>
    <lineage>
        <taxon>Bacteria</taxon>
        <taxon>Bacillati</taxon>
        <taxon>Actinomycetota</taxon>
        <taxon>Actinomycetes</taxon>
        <taxon>Kitasatosporales</taxon>
        <taxon>Streptomycetaceae</taxon>
        <taxon>Streptomyces</taxon>
    </lineage>
</organism>
<evidence type="ECO:0000259" key="5">
    <source>
        <dbReference type="PROSITE" id="PS50240"/>
    </source>
</evidence>
<evidence type="ECO:0000256" key="1">
    <source>
        <dbReference type="ARBA" id="ARBA00007664"/>
    </source>
</evidence>
<dbReference type="InterPro" id="IPR009003">
    <property type="entry name" value="Peptidase_S1_PA"/>
</dbReference>
<dbReference type="RefSeq" id="WP_398659091.1">
    <property type="nucleotide sequence ID" value="NZ_JBITDC010000011.1"/>
</dbReference>
<protein>
    <submittedName>
        <fullName evidence="6">Trypsin-like serine protease</fullName>
        <ecNumber evidence="6">3.4.21.-</ecNumber>
    </submittedName>
</protein>
<keyword evidence="7" id="KW-1185">Reference proteome</keyword>
<feature type="region of interest" description="Disordered" evidence="3">
    <location>
        <begin position="514"/>
        <end position="541"/>
    </location>
</feature>
<comment type="similarity">
    <text evidence="1">Belongs to the peptidase S1 family.</text>
</comment>
<dbReference type="InterPro" id="IPR001314">
    <property type="entry name" value="Peptidase_S1A"/>
</dbReference>
<dbReference type="InterPro" id="IPR018114">
    <property type="entry name" value="TRYPSIN_HIS"/>
</dbReference>
<dbReference type="Pfam" id="PF13365">
    <property type="entry name" value="Trypsin_2"/>
    <property type="match status" value="1"/>
</dbReference>